<feature type="transmembrane region" description="Helical" evidence="6">
    <location>
        <begin position="375"/>
        <end position="399"/>
    </location>
</feature>
<dbReference type="InterPro" id="IPR036259">
    <property type="entry name" value="MFS_trans_sf"/>
</dbReference>
<organism evidence="8 9">
    <name type="scientific">Sporothrix eucalyptigena</name>
    <dbReference type="NCBI Taxonomy" id="1812306"/>
    <lineage>
        <taxon>Eukaryota</taxon>
        <taxon>Fungi</taxon>
        <taxon>Dikarya</taxon>
        <taxon>Ascomycota</taxon>
        <taxon>Pezizomycotina</taxon>
        <taxon>Sordariomycetes</taxon>
        <taxon>Sordariomycetidae</taxon>
        <taxon>Ophiostomatales</taxon>
        <taxon>Ophiostomataceae</taxon>
        <taxon>Sporothrix</taxon>
    </lineage>
</organism>
<evidence type="ECO:0000256" key="6">
    <source>
        <dbReference type="SAM" id="Phobius"/>
    </source>
</evidence>
<feature type="transmembrane region" description="Helical" evidence="6">
    <location>
        <begin position="134"/>
        <end position="152"/>
    </location>
</feature>
<keyword evidence="4 6" id="KW-1133">Transmembrane helix</keyword>
<keyword evidence="9" id="KW-1185">Reference proteome</keyword>
<evidence type="ECO:0000313" key="9">
    <source>
        <dbReference type="Proteomes" id="UP001642482"/>
    </source>
</evidence>
<reference evidence="8 9" key="1">
    <citation type="submission" date="2024-01" db="EMBL/GenBank/DDBJ databases">
        <authorList>
            <person name="Allen C."/>
            <person name="Tagirdzhanova G."/>
        </authorList>
    </citation>
    <scope>NUCLEOTIDE SEQUENCE [LARGE SCALE GENOMIC DNA]</scope>
</reference>
<feature type="transmembrane region" description="Helical" evidence="6">
    <location>
        <begin position="164"/>
        <end position="184"/>
    </location>
</feature>
<dbReference type="InterPro" id="IPR005828">
    <property type="entry name" value="MFS_sugar_transport-like"/>
</dbReference>
<dbReference type="EMBL" id="CAWUHD010000158">
    <property type="protein sequence ID" value="CAK7236175.1"/>
    <property type="molecule type" value="Genomic_DNA"/>
</dbReference>
<dbReference type="Pfam" id="PF00083">
    <property type="entry name" value="Sugar_tr"/>
    <property type="match status" value="1"/>
</dbReference>
<dbReference type="PROSITE" id="PS50850">
    <property type="entry name" value="MFS"/>
    <property type="match status" value="1"/>
</dbReference>
<accession>A0ABP0CX94</accession>
<comment type="similarity">
    <text evidence="2">Belongs to the major facilitator superfamily. Sugar transporter (TC 2.A.1.1) family.</text>
</comment>
<dbReference type="PANTHER" id="PTHR48022">
    <property type="entry name" value="PLASTIDIC GLUCOSE TRANSPORTER 4"/>
    <property type="match status" value="1"/>
</dbReference>
<evidence type="ECO:0000256" key="5">
    <source>
        <dbReference type="ARBA" id="ARBA00023136"/>
    </source>
</evidence>
<protein>
    <recommendedName>
        <fullName evidence="7">Major facilitator superfamily (MFS) profile domain-containing protein</fullName>
    </recommendedName>
</protein>
<comment type="subcellular location">
    <subcellularLocation>
        <location evidence="1">Membrane</location>
        <topology evidence="1">Multi-pass membrane protein</topology>
    </subcellularLocation>
</comment>
<feature type="transmembrane region" description="Helical" evidence="6">
    <location>
        <begin position="300"/>
        <end position="325"/>
    </location>
</feature>
<evidence type="ECO:0000256" key="4">
    <source>
        <dbReference type="ARBA" id="ARBA00022989"/>
    </source>
</evidence>
<dbReference type="Proteomes" id="UP001642482">
    <property type="component" value="Unassembled WGS sequence"/>
</dbReference>
<feature type="transmembrane region" description="Helical" evidence="6">
    <location>
        <begin position="419"/>
        <end position="436"/>
    </location>
</feature>
<feature type="domain" description="Major facilitator superfamily (MFS) profile" evidence="7">
    <location>
        <begin position="27"/>
        <end position="490"/>
    </location>
</feature>
<evidence type="ECO:0000256" key="1">
    <source>
        <dbReference type="ARBA" id="ARBA00004141"/>
    </source>
</evidence>
<dbReference type="PANTHER" id="PTHR48022:SF27">
    <property type="entry name" value="MAJOR FACILITATOR SUPERFAMILY (MFS) PROFILE DOMAIN-CONTAINING PROTEIN"/>
    <property type="match status" value="1"/>
</dbReference>
<evidence type="ECO:0000256" key="2">
    <source>
        <dbReference type="ARBA" id="ARBA00010992"/>
    </source>
</evidence>
<proteinExistence type="inferred from homology"/>
<evidence type="ECO:0000313" key="8">
    <source>
        <dbReference type="EMBL" id="CAK7236175.1"/>
    </source>
</evidence>
<evidence type="ECO:0000256" key="3">
    <source>
        <dbReference type="ARBA" id="ARBA00022692"/>
    </source>
</evidence>
<dbReference type="InterPro" id="IPR020846">
    <property type="entry name" value="MFS_dom"/>
</dbReference>
<name>A0ABP0CX94_9PEZI</name>
<keyword evidence="3 6" id="KW-0812">Transmembrane</keyword>
<feature type="transmembrane region" description="Helical" evidence="6">
    <location>
        <begin position="107"/>
        <end position="128"/>
    </location>
</feature>
<dbReference type="Gene3D" id="1.20.1250.20">
    <property type="entry name" value="MFS general substrate transporter like domains"/>
    <property type="match status" value="1"/>
</dbReference>
<evidence type="ECO:0000259" key="7">
    <source>
        <dbReference type="PROSITE" id="PS50850"/>
    </source>
</evidence>
<dbReference type="InterPro" id="IPR050360">
    <property type="entry name" value="MFS_Sugar_Transporters"/>
</dbReference>
<gene>
    <name evidence="8" type="ORF">SEUCBS140593_009530</name>
</gene>
<comment type="caution">
    <text evidence="8">The sequence shown here is derived from an EMBL/GenBank/DDBJ whole genome shotgun (WGS) entry which is preliminary data.</text>
</comment>
<sequence length="490" mass="52782">MADDTATGNAPAQPSIKAWWSWRLAYNLIVISLAMVLYGYDNAFTSPLVSLPLFVAKYQSVKNKGLTAFTADELDLLICVPLIGAVLGAVAGVPLQRWLGRRKTMMLAYAAACVPGSFLQLFAPNMGALVVGRFWNGVGISVLTSVVPLFLAELVPAHVRGRTTGLATAGSGASSVVATVVVWATSKLADKRQYQIPLAIQAALAAFLLILSWLLTESPSWLVSKGRLEDARSTLVKLRGNENVEYELQSIASVLVAAAEADAAKSVVRFKEILTRKNWARTFMASSYLPASQVGGQTLVVTYSTVLFVQAGVSNVFLMTILVFLLQFVGNSVGPYLADRLGRRILALGGIGLLVILDFSAGGLACAGLTSKPQLLGLAALSCIFAFVNAASFQCLAFILPTEIPDPTLREPTMTWALFWSYATAIITTFATPQIMNSDAPETARRTLEEIDDMYRSGIPPRKWGRKPRTEGNVEMALRVKDIADTEHGE</sequence>
<feature type="transmembrane region" description="Helical" evidence="6">
    <location>
        <begin position="24"/>
        <end position="40"/>
    </location>
</feature>
<feature type="transmembrane region" description="Helical" evidence="6">
    <location>
        <begin position="345"/>
        <end position="368"/>
    </location>
</feature>
<feature type="transmembrane region" description="Helical" evidence="6">
    <location>
        <begin position="196"/>
        <end position="215"/>
    </location>
</feature>
<keyword evidence="5 6" id="KW-0472">Membrane</keyword>
<feature type="transmembrane region" description="Helical" evidence="6">
    <location>
        <begin position="74"/>
        <end position="95"/>
    </location>
</feature>
<dbReference type="SUPFAM" id="SSF103473">
    <property type="entry name" value="MFS general substrate transporter"/>
    <property type="match status" value="1"/>
</dbReference>